<evidence type="ECO:0000313" key="5">
    <source>
        <dbReference type="Proteomes" id="UP000273516"/>
    </source>
</evidence>
<gene>
    <name evidence="4" type="ORF">C9E81_08940</name>
</gene>
<feature type="compositionally biased region" description="Gly residues" evidence="2">
    <location>
        <begin position="458"/>
        <end position="479"/>
    </location>
</feature>
<evidence type="ECO:0000256" key="1">
    <source>
        <dbReference type="SAM" id="Coils"/>
    </source>
</evidence>
<dbReference type="Pfam" id="PF20155">
    <property type="entry name" value="TMP_3"/>
    <property type="match status" value="1"/>
</dbReference>
<proteinExistence type="predicted"/>
<dbReference type="EMBL" id="QOKZ01000003">
    <property type="protein sequence ID" value="RMC35358.1"/>
    <property type="molecule type" value="Genomic_DNA"/>
</dbReference>
<dbReference type="OrthoDB" id="7311517at2"/>
<evidence type="ECO:0000259" key="3">
    <source>
        <dbReference type="Pfam" id="PF20155"/>
    </source>
</evidence>
<name>A0A3M0MC59_9RHOB</name>
<reference evidence="4 5" key="1">
    <citation type="submission" date="2018-07" db="EMBL/GenBank/DDBJ databases">
        <authorList>
            <person name="Zhang Y."/>
            <person name="Wang L."/>
            <person name="Ma S."/>
        </authorList>
    </citation>
    <scope>NUCLEOTIDE SEQUENCE [LARGE SCALE GENOMIC DNA]</scope>
    <source>
        <strain evidence="4 5">4-2</strain>
    </source>
</reference>
<dbReference type="InterPro" id="IPR013491">
    <property type="entry name" value="Tape_meas_N"/>
</dbReference>
<feature type="domain" description="Tape measure protein N-terminal" evidence="3">
    <location>
        <begin position="87"/>
        <end position="277"/>
    </location>
</feature>
<sequence length="743" mass="78492">MAVDERLVVMLEARITEFEKRMRQAEQRGTKTYTGLRNRSRSATRAMEADMIRSTTAINRALATTAARIGAFGAAFAVARGVQGYNRLADAATSMANSLRVAGLEGGELTRVYERLFASAQRNSTPINALVDLYSKLSLTQNELGVSSEELLSFTDNIAVALKVAGTDATAASGSLLQLSQALGGGIVRAEEFNSILEGTPTIAQAVARGLKEANGSVAELRKLVVGGEVSSKAFFRAFEVGSVELQRQAENSQTTVGQAMTRIGNSLVTVVGEFDQASGASAGLARILGDLSNGLDRFDAAGFVSQIQSIAEAFGEAEEAAAGWLRQMAEAQTFRDLNEAMGITEGGQIVNPDIREAEKKIDLLEREIETLQASIEKNTQLGFDNTDSIARIREVRAELAALRAEAASLPRFVAGLRPDGTPVHDMSDTGTGITSYSPPPMPADAEPVSTADFPAGGTAGGSGGGSRGRSGRRGGGGSSRPKADDYQREAEAIKKRTQALQIEAAQLVLAATGERDLGDAMEFARTKAELLHAAQQAGKEITPELEAEIDQLAESYMTAGMEAEEAADKMRQIEEQSQRGKDALAEMFGSIIDGSMSAKDAVLQLLAEIAKVQFMNAIMGIPGMGGLASGLGGLLTPRFAKGGMHSGGVRLVGEEGPEVEATGPARYWTASQMANAMQGTPQPSGKQDVGVHVTVGVDESGNLQAFVDKRVQGGVQAGINRYDQGSFGRFTRNQKEWGNRIA</sequence>
<evidence type="ECO:0000256" key="2">
    <source>
        <dbReference type="SAM" id="MobiDB-lite"/>
    </source>
</evidence>
<dbReference type="Proteomes" id="UP000273516">
    <property type="component" value="Unassembled WGS sequence"/>
</dbReference>
<feature type="coiled-coil region" evidence="1">
    <location>
        <begin position="355"/>
        <end position="406"/>
    </location>
</feature>
<keyword evidence="1" id="KW-0175">Coiled coil</keyword>
<organism evidence="4 5">
    <name type="scientific">Paracoccus alkanivorans</name>
    <dbReference type="NCBI Taxonomy" id="2116655"/>
    <lineage>
        <taxon>Bacteria</taxon>
        <taxon>Pseudomonadati</taxon>
        <taxon>Pseudomonadota</taxon>
        <taxon>Alphaproteobacteria</taxon>
        <taxon>Rhodobacterales</taxon>
        <taxon>Paracoccaceae</taxon>
        <taxon>Paracoccus</taxon>
    </lineage>
</organism>
<dbReference type="NCBIfam" id="TIGR02675">
    <property type="entry name" value="tape_meas_nterm"/>
    <property type="match status" value="1"/>
</dbReference>
<comment type="caution">
    <text evidence="4">The sequence shown here is derived from an EMBL/GenBank/DDBJ whole genome shotgun (WGS) entry which is preliminary data.</text>
</comment>
<protein>
    <recommendedName>
        <fullName evidence="3">Tape measure protein N-terminal domain-containing protein</fullName>
    </recommendedName>
</protein>
<dbReference type="AlphaFoldDB" id="A0A3M0MC59"/>
<evidence type="ECO:0000313" key="4">
    <source>
        <dbReference type="EMBL" id="RMC35358.1"/>
    </source>
</evidence>
<feature type="region of interest" description="Disordered" evidence="2">
    <location>
        <begin position="415"/>
        <end position="488"/>
    </location>
</feature>
<feature type="coiled-coil region" evidence="1">
    <location>
        <begin position="557"/>
        <end position="584"/>
    </location>
</feature>
<dbReference type="RefSeq" id="WP_122111983.1">
    <property type="nucleotide sequence ID" value="NZ_QOKZ01000003.1"/>
</dbReference>
<keyword evidence="5" id="KW-1185">Reference proteome</keyword>
<accession>A0A3M0MC59</accession>